<evidence type="ECO:0000256" key="1">
    <source>
        <dbReference type="ARBA" id="ARBA00004141"/>
    </source>
</evidence>
<accession>A0ABW7CFL6</accession>
<keyword evidence="7" id="KW-0436">Ligase</keyword>
<keyword evidence="8" id="KW-1185">Reference proteome</keyword>
<dbReference type="Pfam" id="PF04932">
    <property type="entry name" value="Wzy_C"/>
    <property type="match status" value="1"/>
</dbReference>
<keyword evidence="2 5" id="KW-0812">Transmembrane</keyword>
<dbReference type="RefSeq" id="WP_393014125.1">
    <property type="nucleotide sequence ID" value="NZ_JAZAQF010000078.1"/>
</dbReference>
<keyword evidence="4 5" id="KW-0472">Membrane</keyword>
<feature type="transmembrane region" description="Helical" evidence="5">
    <location>
        <begin position="214"/>
        <end position="231"/>
    </location>
</feature>
<evidence type="ECO:0000256" key="3">
    <source>
        <dbReference type="ARBA" id="ARBA00022989"/>
    </source>
</evidence>
<dbReference type="PANTHER" id="PTHR37422:SF17">
    <property type="entry name" value="O-ANTIGEN LIGASE"/>
    <property type="match status" value="1"/>
</dbReference>
<reference evidence="8" key="1">
    <citation type="journal article" date="2024" name="Algal Res.">
        <title>Biochemical, toxicological and genomic investigation of a high-biomass producing Limnothrix strain isolated from Italian shallow drinking water reservoir.</title>
        <authorList>
            <person name="Simonazzi M."/>
            <person name="Shishido T.K."/>
            <person name="Delbaje E."/>
            <person name="Wahlsten M."/>
            <person name="Fewer D.P."/>
            <person name="Sivonen K."/>
            <person name="Pezzolesi L."/>
            <person name="Pistocchi R."/>
        </authorList>
    </citation>
    <scope>NUCLEOTIDE SEQUENCE [LARGE SCALE GENOMIC DNA]</scope>
    <source>
        <strain evidence="8">LRLZ20PSL1</strain>
    </source>
</reference>
<feature type="transmembrane region" description="Helical" evidence="5">
    <location>
        <begin position="67"/>
        <end position="84"/>
    </location>
</feature>
<feature type="domain" description="O-antigen ligase-related" evidence="6">
    <location>
        <begin position="221"/>
        <end position="365"/>
    </location>
</feature>
<protein>
    <submittedName>
        <fullName evidence="7">O-antigen ligase</fullName>
    </submittedName>
</protein>
<feature type="transmembrane region" description="Helical" evidence="5">
    <location>
        <begin position="261"/>
        <end position="279"/>
    </location>
</feature>
<gene>
    <name evidence="7" type="ORF">VPK24_13485</name>
</gene>
<dbReference type="GO" id="GO:0016874">
    <property type="term" value="F:ligase activity"/>
    <property type="evidence" value="ECO:0007669"/>
    <property type="project" value="UniProtKB-KW"/>
</dbReference>
<keyword evidence="3 5" id="KW-1133">Transmembrane helix</keyword>
<feature type="transmembrane region" description="Helical" evidence="5">
    <location>
        <begin position="91"/>
        <end position="114"/>
    </location>
</feature>
<evidence type="ECO:0000259" key="6">
    <source>
        <dbReference type="Pfam" id="PF04932"/>
    </source>
</evidence>
<feature type="transmembrane region" description="Helical" evidence="5">
    <location>
        <begin position="237"/>
        <end position="254"/>
    </location>
</feature>
<evidence type="ECO:0000256" key="4">
    <source>
        <dbReference type="ARBA" id="ARBA00023136"/>
    </source>
</evidence>
<feature type="transmembrane region" description="Helical" evidence="5">
    <location>
        <begin position="23"/>
        <end position="47"/>
    </location>
</feature>
<proteinExistence type="predicted"/>
<dbReference type="Proteomes" id="UP001604335">
    <property type="component" value="Unassembled WGS sequence"/>
</dbReference>
<evidence type="ECO:0000256" key="5">
    <source>
        <dbReference type="SAM" id="Phobius"/>
    </source>
</evidence>
<name>A0ABW7CFL6_9CYAN</name>
<dbReference type="PANTHER" id="PTHR37422">
    <property type="entry name" value="TEICHURONIC ACID BIOSYNTHESIS PROTEIN TUAE"/>
    <property type="match status" value="1"/>
</dbReference>
<evidence type="ECO:0000256" key="2">
    <source>
        <dbReference type="ARBA" id="ARBA00022692"/>
    </source>
</evidence>
<organism evidence="7 8">
    <name type="scientific">Limnothrix redekei LRLZ20PSL1</name>
    <dbReference type="NCBI Taxonomy" id="3112953"/>
    <lineage>
        <taxon>Bacteria</taxon>
        <taxon>Bacillati</taxon>
        <taxon>Cyanobacteriota</taxon>
        <taxon>Cyanophyceae</taxon>
        <taxon>Pseudanabaenales</taxon>
        <taxon>Pseudanabaenaceae</taxon>
        <taxon>Limnothrix</taxon>
    </lineage>
</organism>
<dbReference type="InterPro" id="IPR051533">
    <property type="entry name" value="WaaL-like"/>
</dbReference>
<evidence type="ECO:0000313" key="7">
    <source>
        <dbReference type="EMBL" id="MFG3818656.1"/>
    </source>
</evidence>
<evidence type="ECO:0000313" key="8">
    <source>
        <dbReference type="Proteomes" id="UP001604335"/>
    </source>
</evidence>
<comment type="subcellular location">
    <subcellularLocation>
        <location evidence="1">Membrane</location>
        <topology evidence="1">Multi-pass membrane protein</topology>
    </subcellularLocation>
</comment>
<dbReference type="EMBL" id="JAZAQF010000078">
    <property type="protein sequence ID" value="MFG3818656.1"/>
    <property type="molecule type" value="Genomic_DNA"/>
</dbReference>
<feature type="transmembrane region" description="Helical" evidence="5">
    <location>
        <begin position="387"/>
        <end position="407"/>
    </location>
</feature>
<feature type="transmembrane region" description="Helical" evidence="5">
    <location>
        <begin position="413"/>
        <end position="430"/>
    </location>
</feature>
<feature type="transmembrane region" description="Helical" evidence="5">
    <location>
        <begin position="120"/>
        <end position="137"/>
    </location>
</feature>
<sequence>MSIFLITKEATAKLKEVYNRNPLFLLEHIFVVFFLIRYSLGILEVILTNGASEGDGQDILSFNYKPSVALYFLNYIVTNILLIMRWKKVIVMLMAAPTVVFLIAMFPVSFLWSIEPSKTLNASIAMIGTFQFGLYLATRYSLRDQVRILGVMFGISQVLCFVFGVALRKYGVMSAVHAGKWRGIYSHKNQLGKMMALASGVFVLLGISETYRRYRYLAWFGLITAFVLIQLSGSKSPFINIGLLIAMSAFGQIFRLPHKWMVRALIWSAVIGINLFFYWDDIVINILGALGKDASLTGRTDVWEFVIDRIKDRPILGYGFGTFWNGLDGKSAYVVRAVRWPVPDAHNGFLEICIDLGLVGLAIYIWVVFQTIIKTLALIRATKSNEYIWVLMFFTYSTVANLSESSLLFRNSLPSVIFAAVSFTVAANYYQQFKVNPPNFSTQIPEQPLPETAEFLSDESRVGIEYKSNS</sequence>
<comment type="caution">
    <text evidence="7">The sequence shown here is derived from an EMBL/GenBank/DDBJ whole genome shotgun (WGS) entry which is preliminary data.</text>
</comment>
<feature type="transmembrane region" description="Helical" evidence="5">
    <location>
        <begin position="348"/>
        <end position="367"/>
    </location>
</feature>
<feature type="transmembrane region" description="Helical" evidence="5">
    <location>
        <begin position="149"/>
        <end position="170"/>
    </location>
</feature>
<feature type="transmembrane region" description="Helical" evidence="5">
    <location>
        <begin position="190"/>
        <end position="207"/>
    </location>
</feature>
<dbReference type="InterPro" id="IPR007016">
    <property type="entry name" value="O-antigen_ligase-rel_domated"/>
</dbReference>